<gene>
    <name evidence="1" type="ORF">BSL78_02563</name>
</gene>
<evidence type="ECO:0000313" key="1">
    <source>
        <dbReference type="EMBL" id="PIK60536.1"/>
    </source>
</evidence>
<dbReference type="STRING" id="307972.A0A2G8LJV0"/>
<accession>A0A2G8LJV0</accession>
<dbReference type="OrthoDB" id="206598at2759"/>
<feature type="non-terminal residue" evidence="1">
    <location>
        <position position="92"/>
    </location>
</feature>
<reference evidence="1 2" key="1">
    <citation type="journal article" date="2017" name="PLoS Biol.">
        <title>The sea cucumber genome provides insights into morphological evolution and visceral regeneration.</title>
        <authorList>
            <person name="Zhang X."/>
            <person name="Sun L."/>
            <person name="Yuan J."/>
            <person name="Sun Y."/>
            <person name="Gao Y."/>
            <person name="Zhang L."/>
            <person name="Li S."/>
            <person name="Dai H."/>
            <person name="Hamel J.F."/>
            <person name="Liu C."/>
            <person name="Yu Y."/>
            <person name="Liu S."/>
            <person name="Lin W."/>
            <person name="Guo K."/>
            <person name="Jin S."/>
            <person name="Xu P."/>
            <person name="Storey K.B."/>
            <person name="Huan P."/>
            <person name="Zhang T."/>
            <person name="Zhou Y."/>
            <person name="Zhang J."/>
            <person name="Lin C."/>
            <person name="Li X."/>
            <person name="Xing L."/>
            <person name="Huo D."/>
            <person name="Sun M."/>
            <person name="Wang L."/>
            <person name="Mercier A."/>
            <person name="Li F."/>
            <person name="Yang H."/>
            <person name="Xiang J."/>
        </authorList>
    </citation>
    <scope>NUCLEOTIDE SEQUENCE [LARGE SCALE GENOMIC DNA]</scope>
    <source>
        <strain evidence="1">Shaxun</strain>
        <tissue evidence="1">Muscle</tissue>
    </source>
</reference>
<dbReference type="Proteomes" id="UP000230750">
    <property type="component" value="Unassembled WGS sequence"/>
</dbReference>
<organism evidence="1 2">
    <name type="scientific">Stichopus japonicus</name>
    <name type="common">Sea cucumber</name>
    <dbReference type="NCBI Taxonomy" id="307972"/>
    <lineage>
        <taxon>Eukaryota</taxon>
        <taxon>Metazoa</taxon>
        <taxon>Echinodermata</taxon>
        <taxon>Eleutherozoa</taxon>
        <taxon>Echinozoa</taxon>
        <taxon>Holothuroidea</taxon>
        <taxon>Aspidochirotacea</taxon>
        <taxon>Aspidochirotida</taxon>
        <taxon>Stichopodidae</taxon>
        <taxon>Apostichopus</taxon>
    </lineage>
</organism>
<dbReference type="GO" id="GO:0016740">
    <property type="term" value="F:transferase activity"/>
    <property type="evidence" value="ECO:0007669"/>
    <property type="project" value="UniProtKB-KW"/>
</dbReference>
<proteinExistence type="predicted"/>
<dbReference type="PANTHER" id="PTHR13369">
    <property type="match status" value="1"/>
</dbReference>
<name>A0A2G8LJV0_STIJA</name>
<keyword evidence="1" id="KW-0808">Transferase</keyword>
<dbReference type="AlphaFoldDB" id="A0A2G8LJV0"/>
<evidence type="ECO:0000313" key="2">
    <source>
        <dbReference type="Proteomes" id="UP000230750"/>
    </source>
</evidence>
<dbReference type="GO" id="GO:0005737">
    <property type="term" value="C:cytoplasm"/>
    <property type="evidence" value="ECO:0007669"/>
    <property type="project" value="TreeGrafter"/>
</dbReference>
<sequence>MYHSVFRQTFRRSVSLHACGVATDIVIDKCLLSEASLVSSPCCYGSINTTESISYPRSKVFRDIPISSQELLLVAHAAEQTNWDFENENYKR</sequence>
<dbReference type="EMBL" id="MRZV01000054">
    <property type="protein sequence ID" value="PIK60536.1"/>
    <property type="molecule type" value="Genomic_DNA"/>
</dbReference>
<dbReference type="PANTHER" id="PTHR13369:SF0">
    <property type="entry name" value="GLUTATHIONE S-TRANSFERASE C-TERMINAL DOMAIN-CONTAINING PROTEIN"/>
    <property type="match status" value="1"/>
</dbReference>
<comment type="caution">
    <text evidence="1">The sequence shown here is derived from an EMBL/GenBank/DDBJ whole genome shotgun (WGS) entry which is preliminary data.</text>
</comment>
<keyword evidence="2" id="KW-1185">Reference proteome</keyword>
<protein>
    <submittedName>
        <fullName evidence="1">Putative glutathione S-transferase C-terminal domain-containing protein</fullName>
    </submittedName>
</protein>